<organism evidence="1 2">
    <name type="scientific">Irpex rosettiformis</name>
    <dbReference type="NCBI Taxonomy" id="378272"/>
    <lineage>
        <taxon>Eukaryota</taxon>
        <taxon>Fungi</taxon>
        <taxon>Dikarya</taxon>
        <taxon>Basidiomycota</taxon>
        <taxon>Agaricomycotina</taxon>
        <taxon>Agaricomycetes</taxon>
        <taxon>Polyporales</taxon>
        <taxon>Irpicaceae</taxon>
        <taxon>Irpex</taxon>
    </lineage>
</organism>
<gene>
    <name evidence="1" type="ORF">BDY19DRAFT_415236</name>
</gene>
<dbReference type="Proteomes" id="UP001055072">
    <property type="component" value="Unassembled WGS sequence"/>
</dbReference>
<keyword evidence="2" id="KW-1185">Reference proteome</keyword>
<protein>
    <submittedName>
        <fullName evidence="1">Uncharacterized protein</fullName>
    </submittedName>
</protein>
<proteinExistence type="predicted"/>
<sequence>MVSSYRPLVSSSRLWLTALALCFHISEASARSHYHPAPQVCYNQNNQRIPCPKKTKKQWLIGVIIAASGVIIIGCIFYFCCAVGECACATCAACCCLCCSKRKKTSGGQVYQTLPDQGNNATIVSPCPLDPSLIFIPLTFY</sequence>
<evidence type="ECO:0000313" key="2">
    <source>
        <dbReference type="Proteomes" id="UP001055072"/>
    </source>
</evidence>
<reference evidence="1" key="1">
    <citation type="journal article" date="2021" name="Environ. Microbiol.">
        <title>Gene family expansions and transcriptome signatures uncover fungal adaptations to wood decay.</title>
        <authorList>
            <person name="Hage H."/>
            <person name="Miyauchi S."/>
            <person name="Viragh M."/>
            <person name="Drula E."/>
            <person name="Min B."/>
            <person name="Chaduli D."/>
            <person name="Navarro D."/>
            <person name="Favel A."/>
            <person name="Norest M."/>
            <person name="Lesage-Meessen L."/>
            <person name="Balint B."/>
            <person name="Merenyi Z."/>
            <person name="de Eugenio L."/>
            <person name="Morin E."/>
            <person name="Martinez A.T."/>
            <person name="Baldrian P."/>
            <person name="Stursova M."/>
            <person name="Martinez M.J."/>
            <person name="Novotny C."/>
            <person name="Magnuson J.K."/>
            <person name="Spatafora J.W."/>
            <person name="Maurice S."/>
            <person name="Pangilinan J."/>
            <person name="Andreopoulos W."/>
            <person name="LaButti K."/>
            <person name="Hundley H."/>
            <person name="Na H."/>
            <person name="Kuo A."/>
            <person name="Barry K."/>
            <person name="Lipzen A."/>
            <person name="Henrissat B."/>
            <person name="Riley R."/>
            <person name="Ahrendt S."/>
            <person name="Nagy L.G."/>
            <person name="Grigoriev I.V."/>
            <person name="Martin F."/>
            <person name="Rosso M.N."/>
        </authorList>
    </citation>
    <scope>NUCLEOTIDE SEQUENCE</scope>
    <source>
        <strain evidence="1">CBS 384.51</strain>
    </source>
</reference>
<evidence type="ECO:0000313" key="1">
    <source>
        <dbReference type="EMBL" id="KAI0093215.1"/>
    </source>
</evidence>
<accession>A0ACB8UG10</accession>
<name>A0ACB8UG10_9APHY</name>
<dbReference type="EMBL" id="MU274902">
    <property type="protein sequence ID" value="KAI0093215.1"/>
    <property type="molecule type" value="Genomic_DNA"/>
</dbReference>
<comment type="caution">
    <text evidence="1">The sequence shown here is derived from an EMBL/GenBank/DDBJ whole genome shotgun (WGS) entry which is preliminary data.</text>
</comment>